<proteinExistence type="predicted"/>
<dbReference type="Proteomes" id="UP000326831">
    <property type="component" value="Chromosome"/>
</dbReference>
<evidence type="ECO:0000313" key="1">
    <source>
        <dbReference type="EMBL" id="QEU80395.1"/>
    </source>
</evidence>
<protein>
    <submittedName>
        <fullName evidence="1">Uncharacterized protein</fullName>
    </submittedName>
</protein>
<sequence>MLNPDAVSGVERVTGTNRFQRPDAGENPGVTWVAGVLARGYAKDRGSLGGRACEVTPSDEKNRRRVSVSFEIQGVLQRTGEQSESGKGYYWEYALGRNALALSDRAKLFFDCASARLAGADTAVPVAASVTVSHGSDGDDPRLREANLAVVHSAARALAAELGCKDGGGLPEKLTVQEKSARTR</sequence>
<dbReference type="KEGG" id="ssub:CP968_20695"/>
<accession>A0A5P2UQ01</accession>
<evidence type="ECO:0000313" key="2">
    <source>
        <dbReference type="Proteomes" id="UP000326831"/>
    </source>
</evidence>
<name>A0A5P2UQ01_9ACTN</name>
<reference evidence="1 2" key="1">
    <citation type="submission" date="2017-09" db="EMBL/GenBank/DDBJ databases">
        <authorList>
            <person name="Lee N."/>
            <person name="Cho B.-K."/>
        </authorList>
    </citation>
    <scope>NUCLEOTIDE SEQUENCE [LARGE SCALE GENOMIC DNA]</scope>
    <source>
        <strain evidence="1 2">ATCC 27467</strain>
    </source>
</reference>
<keyword evidence="2" id="KW-1185">Reference proteome</keyword>
<gene>
    <name evidence="1" type="ORF">CP968_20695</name>
</gene>
<dbReference type="EMBL" id="CP023701">
    <property type="protein sequence ID" value="QEU80395.1"/>
    <property type="molecule type" value="Genomic_DNA"/>
</dbReference>
<organism evidence="1 2">
    <name type="scientific">Streptomyces subrutilus</name>
    <dbReference type="NCBI Taxonomy" id="36818"/>
    <lineage>
        <taxon>Bacteria</taxon>
        <taxon>Bacillati</taxon>
        <taxon>Actinomycetota</taxon>
        <taxon>Actinomycetes</taxon>
        <taxon>Kitasatosporales</taxon>
        <taxon>Streptomycetaceae</taxon>
        <taxon>Streptomyces</taxon>
    </lineage>
</organism>
<dbReference type="AlphaFoldDB" id="A0A5P2UQ01"/>